<dbReference type="SMART" id="SM00717">
    <property type="entry name" value="SANT"/>
    <property type="match status" value="2"/>
</dbReference>
<evidence type="ECO:0000256" key="7">
    <source>
        <dbReference type="ARBA" id="ARBA00023242"/>
    </source>
</evidence>
<dbReference type="GO" id="GO:0000398">
    <property type="term" value="P:mRNA splicing, via spliceosome"/>
    <property type="evidence" value="ECO:0007669"/>
    <property type="project" value="InterPro"/>
</dbReference>
<protein>
    <recommendedName>
        <fullName evidence="8">Pre-mRNA-splicing factor CEF1</fullName>
    </recommendedName>
</protein>
<proteinExistence type="inferred from homology"/>
<keyword evidence="13" id="KW-1185">Reference proteome</keyword>
<evidence type="ECO:0000313" key="12">
    <source>
        <dbReference type="EMBL" id="QBM87475.1"/>
    </source>
</evidence>
<dbReference type="EMBL" id="CP034457">
    <property type="protein sequence ID" value="QBM87475.1"/>
    <property type="molecule type" value="Genomic_DNA"/>
</dbReference>
<accession>A0A4P6XLR2</accession>
<evidence type="ECO:0000313" key="13">
    <source>
        <dbReference type="Proteomes" id="UP000292447"/>
    </source>
</evidence>
<evidence type="ECO:0000256" key="4">
    <source>
        <dbReference type="ARBA" id="ARBA00022737"/>
    </source>
</evidence>
<gene>
    <name evidence="12" type="primary">MPUL0B06770</name>
    <name evidence="12" type="ORF">METSCH_B06770</name>
</gene>
<dbReference type="GO" id="GO:0003677">
    <property type="term" value="F:DNA binding"/>
    <property type="evidence" value="ECO:0007669"/>
    <property type="project" value="UniProtKB-KW"/>
</dbReference>
<keyword evidence="3" id="KW-0747">Spliceosome</keyword>
<dbReference type="Proteomes" id="UP000292447">
    <property type="component" value="Chromosome II"/>
</dbReference>
<evidence type="ECO:0000259" key="10">
    <source>
        <dbReference type="PROSITE" id="PS50090"/>
    </source>
</evidence>
<evidence type="ECO:0000256" key="5">
    <source>
        <dbReference type="ARBA" id="ARBA00023125"/>
    </source>
</evidence>
<evidence type="ECO:0000256" key="8">
    <source>
        <dbReference type="ARBA" id="ARBA00034837"/>
    </source>
</evidence>
<keyword evidence="2" id="KW-0507">mRNA processing</keyword>
<dbReference type="STRING" id="2163413.A0A4P6XLR2"/>
<evidence type="ECO:0000259" key="11">
    <source>
        <dbReference type="PROSITE" id="PS51294"/>
    </source>
</evidence>
<comment type="similarity">
    <text evidence="1">Belongs to the CEF1 family.</text>
</comment>
<dbReference type="Gene3D" id="1.10.10.60">
    <property type="entry name" value="Homeodomain-like"/>
    <property type="match status" value="2"/>
</dbReference>
<feature type="domain" description="Myb-like" evidence="10">
    <location>
        <begin position="8"/>
        <end position="55"/>
    </location>
</feature>
<dbReference type="InterPro" id="IPR009057">
    <property type="entry name" value="Homeodomain-like_sf"/>
</dbReference>
<evidence type="ECO:0000256" key="9">
    <source>
        <dbReference type="SAM" id="Coils"/>
    </source>
</evidence>
<dbReference type="PANTHER" id="PTHR45885:SF1">
    <property type="entry name" value="CELL DIVISION CYCLE 5-LIKE PROTEIN"/>
    <property type="match status" value="1"/>
</dbReference>
<dbReference type="CDD" id="cd00167">
    <property type="entry name" value="SANT"/>
    <property type="match status" value="1"/>
</dbReference>
<dbReference type="InterPro" id="IPR047242">
    <property type="entry name" value="CDC5L/Cef1"/>
</dbReference>
<evidence type="ECO:0000256" key="3">
    <source>
        <dbReference type="ARBA" id="ARBA00022728"/>
    </source>
</evidence>
<dbReference type="InterPro" id="IPR047240">
    <property type="entry name" value="SANT_CDC5L_II"/>
</dbReference>
<keyword evidence="4" id="KW-0677">Repeat</keyword>
<sequence length="622" mass="69581">MAPPIYVKGGVWTNVEDQILKAAVLKYGLTQWLRVASLLPKKTAKQAKARWNEYLNPSIDRSAWTREDDEKLLGVAKLLPNQWRTIALVMGRTATHCVERYQKLLEDAVEGEKDGEKDEDAELALAGPGIEAMPALGNAFESLVARPDDEIMAEDEREMLSEAKSRLANTQGKKAKRKDRERMLEESRRVALLQKRRELKAAGISVSLTLKNRARRKEFDFNADIPHERQPQPGLYDVLGEDLVNEQAREKFQREVNFKGLDFGVKKDKKSVKDAGKDAQRARANVRLAAEAVLSLDAAQQAKRRKLELPSPGTVPEEDKIGERILEKSRLLLSALNNVPVIPRTESLGPSHTPKPLKASRKKVVSALKSLLSKVPAPKASTQLILPTFDPHEEAIAIEESNEDLVNIDQLDLLRQVDEEKANLRRSQVIQRGLRIPRADSIDDENLEENNLAKEIKSEFRSLVDFDLAQEDAENNTGLDVTPIGESSLSLVEKTIDEELEKSSRQNIVNGNILKKDPLPTLQDAITRVYDLLCSLDASANEADQKLAILEDTNASGAAHESLRHQILENANALSETVLEETLLKRIAWSENAAIERRSATLHELVEEMKATERRVARKDAS</sequence>
<dbReference type="CDD" id="cd11659">
    <property type="entry name" value="SANT_CDC5_II"/>
    <property type="match status" value="1"/>
</dbReference>
<dbReference type="InterPro" id="IPR021786">
    <property type="entry name" value="Cdc5p/Cef1_C"/>
</dbReference>
<organism evidence="12 13">
    <name type="scientific">Metschnikowia aff. pulcherrima</name>
    <dbReference type="NCBI Taxonomy" id="2163413"/>
    <lineage>
        <taxon>Eukaryota</taxon>
        <taxon>Fungi</taxon>
        <taxon>Dikarya</taxon>
        <taxon>Ascomycota</taxon>
        <taxon>Saccharomycotina</taxon>
        <taxon>Pichiomycetes</taxon>
        <taxon>Metschnikowiaceae</taxon>
        <taxon>Metschnikowia</taxon>
    </lineage>
</organism>
<feature type="domain" description="HTH myb-type" evidence="11">
    <location>
        <begin position="7"/>
        <end position="59"/>
    </location>
</feature>
<dbReference type="PROSITE" id="PS50090">
    <property type="entry name" value="MYB_LIKE"/>
    <property type="match status" value="2"/>
</dbReference>
<name>A0A4P6XLR2_9ASCO</name>
<feature type="coiled-coil region" evidence="9">
    <location>
        <begin position="595"/>
        <end position="622"/>
    </location>
</feature>
<keyword evidence="7" id="KW-0539">Nucleus</keyword>
<evidence type="ECO:0000256" key="2">
    <source>
        <dbReference type="ARBA" id="ARBA00022664"/>
    </source>
</evidence>
<dbReference type="InterPro" id="IPR017930">
    <property type="entry name" value="Myb_dom"/>
</dbReference>
<dbReference type="PANTHER" id="PTHR45885">
    <property type="entry name" value="CELL DIVISION CYCLE 5-LIKE PROTEIN"/>
    <property type="match status" value="1"/>
</dbReference>
<dbReference type="InterPro" id="IPR001005">
    <property type="entry name" value="SANT/Myb"/>
</dbReference>
<dbReference type="GO" id="GO:0005681">
    <property type="term" value="C:spliceosomal complex"/>
    <property type="evidence" value="ECO:0007669"/>
    <property type="project" value="UniProtKB-KW"/>
</dbReference>
<evidence type="ECO:0000256" key="1">
    <source>
        <dbReference type="ARBA" id="ARBA00010506"/>
    </source>
</evidence>
<keyword evidence="6" id="KW-0508">mRNA splicing</keyword>
<dbReference type="SUPFAM" id="SSF46689">
    <property type="entry name" value="Homeodomain-like"/>
    <property type="match status" value="1"/>
</dbReference>
<feature type="domain" description="Myb-like" evidence="10">
    <location>
        <begin position="56"/>
        <end position="105"/>
    </location>
</feature>
<keyword evidence="9" id="KW-0175">Coiled coil</keyword>
<keyword evidence="5" id="KW-0238">DNA-binding</keyword>
<dbReference type="Pfam" id="PF11831">
    <property type="entry name" value="Myb_Cef"/>
    <property type="match status" value="1"/>
</dbReference>
<dbReference type="AlphaFoldDB" id="A0A4P6XLR2"/>
<evidence type="ECO:0000256" key="6">
    <source>
        <dbReference type="ARBA" id="ARBA00023187"/>
    </source>
</evidence>
<reference evidence="13" key="1">
    <citation type="submission" date="2019-03" db="EMBL/GenBank/DDBJ databases">
        <title>Snf2 controls pulcherriminic acid biosynthesis and connects pigmentation and antifungal activity of the yeast Metschnikowia pulcherrima.</title>
        <authorList>
            <person name="Gore-Lloyd D."/>
            <person name="Sumann I."/>
            <person name="Brachmann A.O."/>
            <person name="Schneeberger K."/>
            <person name="Ortiz-Merino R.A."/>
            <person name="Moreno-Beltran M."/>
            <person name="Schlaefli M."/>
            <person name="Kirner P."/>
            <person name="Santos Kron A."/>
            <person name="Wolfe K.H."/>
            <person name="Piel J."/>
            <person name="Ahrens C.H."/>
            <person name="Henk D."/>
            <person name="Freimoser F.M."/>
        </authorList>
    </citation>
    <scope>NUCLEOTIDE SEQUENCE [LARGE SCALE GENOMIC DNA]</scope>
    <source>
        <strain evidence="13">APC 1.2</strain>
    </source>
</reference>
<dbReference type="Pfam" id="PF13921">
    <property type="entry name" value="Myb_DNA-bind_6"/>
    <property type="match status" value="1"/>
</dbReference>
<feature type="domain" description="HTH myb-type" evidence="11">
    <location>
        <begin position="61"/>
        <end position="109"/>
    </location>
</feature>
<dbReference type="GO" id="GO:0000974">
    <property type="term" value="C:Prp19 complex"/>
    <property type="evidence" value="ECO:0007669"/>
    <property type="project" value="InterPro"/>
</dbReference>
<dbReference type="PROSITE" id="PS51294">
    <property type="entry name" value="HTH_MYB"/>
    <property type="match status" value="2"/>
</dbReference>